<dbReference type="AlphaFoldDB" id="A0A1Z8ARA9"/>
<accession>A0A1Z8ARA9</accession>
<comment type="caution">
    <text evidence="2">The sequence shown here is derived from an EMBL/GenBank/DDBJ whole genome shotgun (WGS) entry which is preliminary data.</text>
</comment>
<gene>
    <name evidence="2" type="ORF">A9Q93_09765</name>
</gene>
<protein>
    <submittedName>
        <fullName evidence="2">Uncharacterized protein</fullName>
    </submittedName>
</protein>
<evidence type="ECO:0000256" key="1">
    <source>
        <dbReference type="SAM" id="MobiDB-lite"/>
    </source>
</evidence>
<reference evidence="3" key="1">
    <citation type="journal article" date="2017" name="Proc. Natl. Acad. Sci. U.S.A.">
        <title>Simulation of Deepwater Horizon oil plume reveals substrate specialization within a complex community of hydrocarbon-degraders.</title>
        <authorList>
            <person name="Hu P."/>
            <person name="Dubinsky E.A."/>
            <person name="Probst A.J."/>
            <person name="Wang J."/>
            <person name="Sieber C.M.K."/>
            <person name="Tom L.M."/>
            <person name="Gardinali P."/>
            <person name="Banfield J.F."/>
            <person name="Atlas R.M."/>
            <person name="Andersen G.L."/>
        </authorList>
    </citation>
    <scope>NUCLEOTIDE SEQUENCE [LARGE SCALE GENOMIC DNA]</scope>
</reference>
<organism evidence="2 3">
    <name type="scientific">Nonlabens dokdonensis</name>
    <dbReference type="NCBI Taxonomy" id="328515"/>
    <lineage>
        <taxon>Bacteria</taxon>
        <taxon>Pseudomonadati</taxon>
        <taxon>Bacteroidota</taxon>
        <taxon>Flavobacteriia</taxon>
        <taxon>Flavobacteriales</taxon>
        <taxon>Flavobacteriaceae</taxon>
        <taxon>Nonlabens</taxon>
    </lineage>
</organism>
<dbReference type="RefSeq" id="WP_303687239.1">
    <property type="nucleotide sequence ID" value="NZ_CAJXYO010000009.1"/>
</dbReference>
<evidence type="ECO:0000313" key="2">
    <source>
        <dbReference type="EMBL" id="OUS12879.1"/>
    </source>
</evidence>
<evidence type="ECO:0000313" key="3">
    <source>
        <dbReference type="Proteomes" id="UP000196102"/>
    </source>
</evidence>
<proteinExistence type="predicted"/>
<dbReference type="EMBL" id="MAAX01000154">
    <property type="protein sequence ID" value="OUS12879.1"/>
    <property type="molecule type" value="Genomic_DNA"/>
</dbReference>
<sequence length="75" mass="8787">MGLLDDLMKSTEKMIDEMDSGSEKSRSQSFLEEFWDKRNELQDAKDTSYGNEKKGISQLLDLFNRKGRDNDMEPY</sequence>
<feature type="region of interest" description="Disordered" evidence="1">
    <location>
        <begin position="1"/>
        <end position="29"/>
    </location>
</feature>
<dbReference type="Proteomes" id="UP000196102">
    <property type="component" value="Unassembled WGS sequence"/>
</dbReference>
<feature type="compositionally biased region" description="Basic and acidic residues" evidence="1">
    <location>
        <begin position="1"/>
        <end position="26"/>
    </location>
</feature>
<name>A0A1Z8ARA9_9FLAO</name>